<evidence type="ECO:0000313" key="2">
    <source>
        <dbReference type="EMBL" id="CAI3972893.1"/>
    </source>
</evidence>
<dbReference type="EMBL" id="CAMXCT030000040">
    <property type="protein sequence ID" value="CAL4760205.1"/>
    <property type="molecule type" value="Genomic_DNA"/>
</dbReference>
<name>A0A9P1BI50_9DINO</name>
<dbReference type="AlphaFoldDB" id="A0A9P1BI50"/>
<evidence type="ECO:0000256" key="1">
    <source>
        <dbReference type="SAM" id="Phobius"/>
    </source>
</evidence>
<organism evidence="2">
    <name type="scientific">Cladocopium goreaui</name>
    <dbReference type="NCBI Taxonomy" id="2562237"/>
    <lineage>
        <taxon>Eukaryota</taxon>
        <taxon>Sar</taxon>
        <taxon>Alveolata</taxon>
        <taxon>Dinophyceae</taxon>
        <taxon>Suessiales</taxon>
        <taxon>Symbiodiniaceae</taxon>
        <taxon>Cladocopium</taxon>
    </lineage>
</organism>
<feature type="transmembrane region" description="Helical" evidence="1">
    <location>
        <begin position="194"/>
        <end position="215"/>
    </location>
</feature>
<keyword evidence="1" id="KW-0812">Transmembrane</keyword>
<protein>
    <submittedName>
        <fullName evidence="2">Uncharacterized protein</fullName>
    </submittedName>
</protein>
<keyword evidence="1" id="KW-0472">Membrane</keyword>
<dbReference type="EMBL" id="CAMXCT010000040">
    <property type="protein sequence ID" value="CAI3972893.1"/>
    <property type="molecule type" value="Genomic_DNA"/>
</dbReference>
<dbReference type="OrthoDB" id="425759at2759"/>
<evidence type="ECO:0000313" key="4">
    <source>
        <dbReference type="Proteomes" id="UP001152797"/>
    </source>
</evidence>
<sequence length="222" mass="24833">MCMKCPAQSRGDAGLLYYNLGSCVEDGCRWVQEEYSLAGFIAKSLKDRNLCPLLQIYGFHPGCIRWCTMHALNLGILFTVNGGGLMLLMDLLYFGPRTFEEQLDTAYKSFVGFCRQHKIHHSQPPFTRRSVLRKTGEVGLVAKAWNGRCVLRWLSHCLQDALVSNGDNDCLVLTTAATSSLAHFFSLMESSPRVLFWLMCAMIFAATDPIHATGIHSGTRMQ</sequence>
<evidence type="ECO:0000313" key="3">
    <source>
        <dbReference type="EMBL" id="CAL4760205.1"/>
    </source>
</evidence>
<keyword evidence="1" id="KW-1133">Transmembrane helix</keyword>
<dbReference type="EMBL" id="CAMXCT020000040">
    <property type="protein sequence ID" value="CAL1126268.1"/>
    <property type="molecule type" value="Genomic_DNA"/>
</dbReference>
<dbReference type="Proteomes" id="UP001152797">
    <property type="component" value="Unassembled WGS sequence"/>
</dbReference>
<proteinExistence type="predicted"/>
<gene>
    <name evidence="2" type="ORF">C1SCF055_LOCUS1430</name>
</gene>
<feature type="transmembrane region" description="Helical" evidence="1">
    <location>
        <begin position="74"/>
        <end position="94"/>
    </location>
</feature>
<accession>A0A9P1BI50</accession>
<reference evidence="2" key="1">
    <citation type="submission" date="2022-10" db="EMBL/GenBank/DDBJ databases">
        <authorList>
            <person name="Chen Y."/>
            <person name="Dougan E. K."/>
            <person name="Chan C."/>
            <person name="Rhodes N."/>
            <person name="Thang M."/>
        </authorList>
    </citation>
    <scope>NUCLEOTIDE SEQUENCE</scope>
</reference>
<reference evidence="3 4" key="2">
    <citation type="submission" date="2024-05" db="EMBL/GenBank/DDBJ databases">
        <authorList>
            <person name="Chen Y."/>
            <person name="Shah S."/>
            <person name="Dougan E. K."/>
            <person name="Thang M."/>
            <person name="Chan C."/>
        </authorList>
    </citation>
    <scope>NUCLEOTIDE SEQUENCE [LARGE SCALE GENOMIC DNA]</scope>
</reference>
<keyword evidence="4" id="KW-1185">Reference proteome</keyword>
<comment type="caution">
    <text evidence="2">The sequence shown here is derived from an EMBL/GenBank/DDBJ whole genome shotgun (WGS) entry which is preliminary data.</text>
</comment>